<accession>A6NY31</accession>
<keyword evidence="2" id="KW-1185">Reference proteome</keyword>
<comment type="caution">
    <text evidence="1">The sequence shown here is derived from an EMBL/GenBank/DDBJ whole genome shotgun (WGS) entry which is preliminary data.</text>
</comment>
<proteinExistence type="predicted"/>
<evidence type="ECO:0000313" key="2">
    <source>
        <dbReference type="Proteomes" id="UP000003639"/>
    </source>
</evidence>
<dbReference type="AlphaFoldDB" id="A6NY31"/>
<organism evidence="1 2">
    <name type="scientific">Pseudoflavonifractor capillosus ATCC 29799</name>
    <dbReference type="NCBI Taxonomy" id="411467"/>
    <lineage>
        <taxon>Bacteria</taxon>
        <taxon>Bacillati</taxon>
        <taxon>Bacillota</taxon>
        <taxon>Clostridia</taxon>
        <taxon>Eubacteriales</taxon>
        <taxon>Oscillospiraceae</taxon>
        <taxon>Pseudoflavonifractor</taxon>
    </lineage>
</organism>
<reference evidence="1 2" key="2">
    <citation type="submission" date="2007-06" db="EMBL/GenBank/DDBJ databases">
        <title>Draft genome sequence of Pseudoflavonifractor capillosus ATCC 29799.</title>
        <authorList>
            <person name="Sudarsanam P."/>
            <person name="Ley R."/>
            <person name="Guruge J."/>
            <person name="Turnbaugh P.J."/>
            <person name="Mahowald M."/>
            <person name="Liep D."/>
            <person name="Gordon J."/>
        </authorList>
    </citation>
    <scope>NUCLEOTIDE SEQUENCE [LARGE SCALE GENOMIC DNA]</scope>
    <source>
        <strain evidence="1 2">ATCC 29799</strain>
    </source>
</reference>
<dbReference type="eggNOG" id="ENOG50331CJ">
    <property type="taxonomic scope" value="Bacteria"/>
</dbReference>
<dbReference type="EMBL" id="AAXG02000028">
    <property type="protein sequence ID" value="EDM99201.1"/>
    <property type="molecule type" value="Genomic_DNA"/>
</dbReference>
<gene>
    <name evidence="1" type="ORF">BACCAP_03130</name>
</gene>
<evidence type="ECO:0000313" key="1">
    <source>
        <dbReference type="EMBL" id="EDM99201.1"/>
    </source>
</evidence>
<sequence>MWDEDALAIVFEVSVSRSIDPDVVWARKYDLCALAREKLPEDTYTIFDAAISKVTSSYSQYIQPGFDSSAIEELCGVTCFVGQRTSRIINKVCRHFGVDLLPDYNAKFAELADALNPLSLSRTAALSVHPCDYLEMSNTRNSWSSCHNLEDGCYRAGTLSYLADESAMIFYTVDSSEDRAMYARAKITREVFCYSHGLLLQSRLYPNYEDMDTWTTYRSIVQAAMAVCEGEPNYWSLHTDMDTVSTYVETHDDAHHYTDYTYEGYHPSISLLKSVDTEGSCITVGSTSHCLRCSRELDDAESLLCEFCNDRCYCEACGCSMSTEDGYYINGYYYCRDCVNFCEMCEDAVREGLTDVTDEYGNTISVCDSCLEEHVDVCADCGQYFTHSALAEFDGRMLCEDCLDAASEAEPCTA</sequence>
<dbReference type="Proteomes" id="UP000003639">
    <property type="component" value="Unassembled WGS sequence"/>
</dbReference>
<reference evidence="1 2" key="1">
    <citation type="submission" date="2007-04" db="EMBL/GenBank/DDBJ databases">
        <authorList>
            <person name="Fulton L."/>
            <person name="Clifton S."/>
            <person name="Fulton B."/>
            <person name="Xu J."/>
            <person name="Minx P."/>
            <person name="Pepin K.H."/>
            <person name="Johnson M."/>
            <person name="Thiruvilangam P."/>
            <person name="Bhonagiri V."/>
            <person name="Nash W.E."/>
            <person name="Mardis E.R."/>
            <person name="Wilson R.K."/>
        </authorList>
    </citation>
    <scope>NUCLEOTIDE SEQUENCE [LARGE SCALE GENOMIC DNA]</scope>
    <source>
        <strain evidence="1 2">ATCC 29799</strain>
    </source>
</reference>
<name>A6NY31_9FIRM</name>
<protein>
    <submittedName>
        <fullName evidence="1">Uncharacterized protein</fullName>
    </submittedName>
</protein>
<dbReference type="STRING" id="411467.BACCAP_03130"/>